<dbReference type="Gene3D" id="1.10.1370.10">
    <property type="entry name" value="Neurolysin, domain 3"/>
    <property type="match status" value="1"/>
</dbReference>
<dbReference type="InterPro" id="IPR024079">
    <property type="entry name" value="MetalloPept_cat_dom_sf"/>
</dbReference>
<dbReference type="Pfam" id="PF01432">
    <property type="entry name" value="Peptidase_M3"/>
    <property type="match status" value="1"/>
</dbReference>
<sequence>MKVLVNKFETKHNTAPFNSIELKDYKPAIIEGIALTKKEIDTIIKNQETPTFKNTIEALEFSGQTLDRITSIFFNLNSAETSEEMQKIAQEVSPLLTELSNDITLNAELFERIKKVYDQKDNLNLSVEQNTLLDKKYKSFTRNGALLAEDKKTRLREIDTELAKLKLIFGENALAETNNYELHIINPENLKGLPEDTIETAQALAKSKNKEGWLFTLNIPSYLPFVTYAENRELRKELTIAYGKKCFQKNENNNEAIAIKIANLRHERANLLGYKTHAHFVLEERMAQNPEKVKSFLNDLLTKAKPAAEREFAQLMAFAKKMDGIDQLEKWDGAYYSEKLKQELFNLDDEKLKPYFELEKVQAGAFEIANRLFGLTFTEVFDIDKYHDEVHTFEVTDEKGDLVAVFYSDYFPREGKRNGAWMTSFKHQYIQNGVNERPHVSIVCNFTKPTPTKPSLLTFQEVTTLFHEFGHALHGMLANTTYPSLSGTSVYWDFVELPSQVMENWCYEPEALALFAKHYETGEVIPQEYVNKIKESASFLEGMATLRQLSFGLLDMDFHGQNPSEIKSVKEFEKQSMANTMLYPDVAENCMSVSFSHIFQGGYSSGYYSYKWAEVLDADAFAYFQENGIFNKEVADKFKNYVLSQGGTDHPMTLYKKFRGQEPKPEALLKRAGLL</sequence>
<dbReference type="SUPFAM" id="SSF55486">
    <property type="entry name" value="Metalloproteases ('zincins'), catalytic domain"/>
    <property type="match status" value="1"/>
</dbReference>
<reference evidence="9" key="1">
    <citation type="submission" date="2018-12" db="EMBL/GenBank/DDBJ databases">
        <title>Draft genome sequence of Flaovobacterium columnare BGFS27 isolated from channel catfish in Alabama.</title>
        <authorList>
            <person name="Cai W."/>
            <person name="Arias C."/>
        </authorList>
    </citation>
    <scope>NUCLEOTIDE SEQUENCE [LARGE SCALE GENOMIC DNA]</scope>
    <source>
        <strain evidence="9">BGFS27</strain>
    </source>
</reference>
<dbReference type="PANTHER" id="PTHR43660:SF1">
    <property type="entry name" value="DIPEPTIDYL CARBOXYPEPTIDASE"/>
    <property type="match status" value="1"/>
</dbReference>
<dbReference type="Gene3D" id="3.40.390.10">
    <property type="entry name" value="Collagenase (Catalytic Domain)"/>
    <property type="match status" value="1"/>
</dbReference>
<evidence type="ECO:0000259" key="8">
    <source>
        <dbReference type="Pfam" id="PF01432"/>
    </source>
</evidence>
<name>A0AA94F2J7_9FLAO</name>
<dbReference type="InterPro" id="IPR045090">
    <property type="entry name" value="Pept_M3A_M3B"/>
</dbReference>
<dbReference type="InterPro" id="IPR034005">
    <property type="entry name" value="M3A_DCP"/>
</dbReference>
<evidence type="ECO:0000313" key="9">
    <source>
        <dbReference type="EMBL" id="RVU88398.1"/>
    </source>
</evidence>
<keyword evidence="2 7" id="KW-0645">Protease</keyword>
<evidence type="ECO:0000256" key="7">
    <source>
        <dbReference type="RuleBase" id="RU003435"/>
    </source>
</evidence>
<dbReference type="GO" id="GO:0005829">
    <property type="term" value="C:cytosol"/>
    <property type="evidence" value="ECO:0007669"/>
    <property type="project" value="UniProtKB-ARBA"/>
</dbReference>
<evidence type="ECO:0000256" key="4">
    <source>
        <dbReference type="ARBA" id="ARBA00022801"/>
    </source>
</evidence>
<accession>A0AA94F2J7</accession>
<comment type="cofactor">
    <cofactor evidence="7">
        <name>Zn(2+)</name>
        <dbReference type="ChEBI" id="CHEBI:29105"/>
    </cofactor>
    <text evidence="7">Binds 1 zinc ion.</text>
</comment>
<dbReference type="Gene3D" id="1.10.1370.40">
    <property type="match status" value="1"/>
</dbReference>
<dbReference type="PANTHER" id="PTHR43660">
    <property type="entry name" value="DIPEPTIDYL CARBOXYPEPTIDASE"/>
    <property type="match status" value="1"/>
</dbReference>
<dbReference type="EMBL" id="RWGX01000004">
    <property type="protein sequence ID" value="RVU88398.1"/>
    <property type="molecule type" value="Genomic_DNA"/>
</dbReference>
<organism evidence="9">
    <name type="scientific">Flavobacterium columnare</name>
    <dbReference type="NCBI Taxonomy" id="996"/>
    <lineage>
        <taxon>Bacteria</taxon>
        <taxon>Pseudomonadati</taxon>
        <taxon>Bacteroidota</taxon>
        <taxon>Flavobacteriia</taxon>
        <taxon>Flavobacteriales</taxon>
        <taxon>Flavobacteriaceae</taxon>
        <taxon>Flavobacterium</taxon>
    </lineage>
</organism>
<keyword evidence="6 7" id="KW-0482">Metalloprotease</keyword>
<dbReference type="GO" id="GO:0004222">
    <property type="term" value="F:metalloendopeptidase activity"/>
    <property type="evidence" value="ECO:0007669"/>
    <property type="project" value="InterPro"/>
</dbReference>
<evidence type="ECO:0000256" key="1">
    <source>
        <dbReference type="ARBA" id="ARBA00006040"/>
    </source>
</evidence>
<dbReference type="CDD" id="cd06456">
    <property type="entry name" value="M3A_DCP"/>
    <property type="match status" value="1"/>
</dbReference>
<evidence type="ECO:0000256" key="5">
    <source>
        <dbReference type="ARBA" id="ARBA00022833"/>
    </source>
</evidence>
<comment type="caution">
    <text evidence="9">The sequence shown here is derived from an EMBL/GenBank/DDBJ whole genome shotgun (WGS) entry which is preliminary data.</text>
</comment>
<keyword evidence="5 7" id="KW-0862">Zinc</keyword>
<feature type="domain" description="Peptidase M3A/M3B catalytic" evidence="8">
    <location>
        <begin position="226"/>
        <end position="673"/>
    </location>
</feature>
<dbReference type="AlphaFoldDB" id="A0AA94F2J7"/>
<evidence type="ECO:0000256" key="2">
    <source>
        <dbReference type="ARBA" id="ARBA00022670"/>
    </source>
</evidence>
<gene>
    <name evidence="9" type="ORF">EJB19_09545</name>
</gene>
<protein>
    <submittedName>
        <fullName evidence="9">M3 family peptidase</fullName>
    </submittedName>
</protein>
<keyword evidence="4 7" id="KW-0378">Hydrolase</keyword>
<evidence type="ECO:0000256" key="3">
    <source>
        <dbReference type="ARBA" id="ARBA00022723"/>
    </source>
</evidence>
<proteinExistence type="inferred from homology"/>
<dbReference type="GO" id="GO:0046872">
    <property type="term" value="F:metal ion binding"/>
    <property type="evidence" value="ECO:0007669"/>
    <property type="project" value="UniProtKB-UniRule"/>
</dbReference>
<dbReference type="GO" id="GO:0004180">
    <property type="term" value="F:carboxypeptidase activity"/>
    <property type="evidence" value="ECO:0007669"/>
    <property type="project" value="TreeGrafter"/>
</dbReference>
<comment type="similarity">
    <text evidence="1 7">Belongs to the peptidase M3 family.</text>
</comment>
<keyword evidence="3 7" id="KW-0479">Metal-binding</keyword>
<dbReference type="FunFam" id="3.40.390.10:FF:000009">
    <property type="entry name" value="Oligopeptidase A"/>
    <property type="match status" value="1"/>
</dbReference>
<dbReference type="RefSeq" id="WP_127822160.1">
    <property type="nucleotide sequence ID" value="NZ_RWGX02000012.1"/>
</dbReference>
<dbReference type="InterPro" id="IPR001567">
    <property type="entry name" value="Pept_M3A_M3B_dom"/>
</dbReference>
<dbReference type="GO" id="GO:0006508">
    <property type="term" value="P:proteolysis"/>
    <property type="evidence" value="ECO:0007669"/>
    <property type="project" value="UniProtKB-KW"/>
</dbReference>
<dbReference type="InterPro" id="IPR024077">
    <property type="entry name" value="Neurolysin/TOP_dom2"/>
</dbReference>
<evidence type="ECO:0000256" key="6">
    <source>
        <dbReference type="ARBA" id="ARBA00023049"/>
    </source>
</evidence>